<dbReference type="Proteomes" id="UP000011864">
    <property type="component" value="Chromosome"/>
</dbReference>
<organism evidence="1 2">
    <name type="scientific">Paraglaciecola psychrophila 170</name>
    <dbReference type="NCBI Taxonomy" id="1129794"/>
    <lineage>
        <taxon>Bacteria</taxon>
        <taxon>Pseudomonadati</taxon>
        <taxon>Pseudomonadota</taxon>
        <taxon>Gammaproteobacteria</taxon>
        <taxon>Alteromonadales</taxon>
        <taxon>Alteromonadaceae</taxon>
        <taxon>Paraglaciecola</taxon>
    </lineage>
</organism>
<dbReference type="EMBL" id="CP003837">
    <property type="protein sequence ID" value="AGH46802.1"/>
    <property type="molecule type" value="Genomic_DNA"/>
</dbReference>
<reference evidence="1 2" key="1">
    <citation type="journal article" date="2013" name="Genome Announc.">
        <title>Complete Genome Sequence of Glaciecola psychrophila Strain 170T.</title>
        <authorList>
            <person name="Yin J."/>
            <person name="Chen J."/>
            <person name="Liu G."/>
            <person name="Yu Y."/>
            <person name="Song L."/>
            <person name="Wang X."/>
            <person name="Qu X."/>
        </authorList>
    </citation>
    <scope>NUCLEOTIDE SEQUENCE [LARGE SCALE GENOMIC DNA]</scope>
    <source>
        <strain evidence="1 2">170</strain>
    </source>
</reference>
<dbReference type="HOGENOM" id="CLU_3314127_0_0_6"/>
<proteinExistence type="predicted"/>
<protein>
    <submittedName>
        <fullName evidence="1">Uncharacterized protein</fullName>
    </submittedName>
</protein>
<sequence length="39" mass="4252">MGISDSFQFVLFQLLLSKLSADKNSQIVMGGSFNRLMGA</sequence>
<accession>K6Z477</accession>
<dbReference type="AlphaFoldDB" id="K6Z477"/>
<evidence type="ECO:0000313" key="1">
    <source>
        <dbReference type="EMBL" id="AGH46802.1"/>
    </source>
</evidence>
<dbReference type="KEGG" id="gps:C427_4703"/>
<name>K6Z477_9ALTE</name>
<gene>
    <name evidence="1" type="ORF">C427_4703</name>
</gene>
<keyword evidence="2" id="KW-1185">Reference proteome</keyword>
<evidence type="ECO:0000313" key="2">
    <source>
        <dbReference type="Proteomes" id="UP000011864"/>
    </source>
</evidence>